<name>M7BRX1_CHEMY</name>
<organism evidence="1 2">
    <name type="scientific">Chelonia mydas</name>
    <name type="common">Green sea-turtle</name>
    <name type="synonym">Chelonia agassizi</name>
    <dbReference type="NCBI Taxonomy" id="8469"/>
    <lineage>
        <taxon>Eukaryota</taxon>
        <taxon>Metazoa</taxon>
        <taxon>Chordata</taxon>
        <taxon>Craniata</taxon>
        <taxon>Vertebrata</taxon>
        <taxon>Euteleostomi</taxon>
        <taxon>Archelosauria</taxon>
        <taxon>Testudinata</taxon>
        <taxon>Testudines</taxon>
        <taxon>Cryptodira</taxon>
        <taxon>Durocryptodira</taxon>
        <taxon>Americhelydia</taxon>
        <taxon>Chelonioidea</taxon>
        <taxon>Cheloniidae</taxon>
        <taxon>Chelonia</taxon>
    </lineage>
</organism>
<proteinExistence type="predicted"/>
<evidence type="ECO:0000313" key="1">
    <source>
        <dbReference type="EMBL" id="EMP40646.1"/>
    </source>
</evidence>
<evidence type="ECO:0000313" key="2">
    <source>
        <dbReference type="Proteomes" id="UP000031443"/>
    </source>
</evidence>
<sequence>MGAEGSGGRYVPQPALLSTAVNHSRWEPRSAEPATRQNMYSLPYGALLIWKCVVE</sequence>
<keyword evidence="2" id="KW-1185">Reference proteome</keyword>
<dbReference type="AlphaFoldDB" id="M7BRX1"/>
<reference evidence="2" key="1">
    <citation type="journal article" date="2013" name="Nat. Genet.">
        <title>The draft genomes of soft-shell turtle and green sea turtle yield insights into the development and evolution of the turtle-specific body plan.</title>
        <authorList>
            <person name="Wang Z."/>
            <person name="Pascual-Anaya J."/>
            <person name="Zadissa A."/>
            <person name="Li W."/>
            <person name="Niimura Y."/>
            <person name="Huang Z."/>
            <person name="Li C."/>
            <person name="White S."/>
            <person name="Xiong Z."/>
            <person name="Fang D."/>
            <person name="Wang B."/>
            <person name="Ming Y."/>
            <person name="Chen Y."/>
            <person name="Zheng Y."/>
            <person name="Kuraku S."/>
            <person name="Pignatelli M."/>
            <person name="Herrero J."/>
            <person name="Beal K."/>
            <person name="Nozawa M."/>
            <person name="Li Q."/>
            <person name="Wang J."/>
            <person name="Zhang H."/>
            <person name="Yu L."/>
            <person name="Shigenobu S."/>
            <person name="Wang J."/>
            <person name="Liu J."/>
            <person name="Flicek P."/>
            <person name="Searle S."/>
            <person name="Wang J."/>
            <person name="Kuratani S."/>
            <person name="Yin Y."/>
            <person name="Aken B."/>
            <person name="Zhang G."/>
            <person name="Irie N."/>
        </authorList>
    </citation>
    <scope>NUCLEOTIDE SEQUENCE [LARGE SCALE GENOMIC DNA]</scope>
</reference>
<accession>M7BRX1</accession>
<dbReference type="EMBL" id="KB506402">
    <property type="protein sequence ID" value="EMP40646.1"/>
    <property type="molecule type" value="Genomic_DNA"/>
</dbReference>
<dbReference type="Proteomes" id="UP000031443">
    <property type="component" value="Unassembled WGS sequence"/>
</dbReference>
<gene>
    <name evidence="1" type="ORF">UY3_02121</name>
</gene>
<protein>
    <submittedName>
        <fullName evidence="1">Uncharacterized protein</fullName>
    </submittedName>
</protein>